<protein>
    <submittedName>
        <fullName evidence="7">DEAD/DEAH box helicase</fullName>
    </submittedName>
</protein>
<evidence type="ECO:0000313" key="7">
    <source>
        <dbReference type="EMBL" id="AOZ72382.1"/>
    </source>
</evidence>
<dbReference type="Pfam" id="PF12029">
    <property type="entry name" value="DUF3516"/>
    <property type="match status" value="1"/>
</dbReference>
<evidence type="ECO:0000256" key="3">
    <source>
        <dbReference type="ARBA" id="ARBA00022806"/>
    </source>
</evidence>
<dbReference type="InterPro" id="IPR011545">
    <property type="entry name" value="DEAD/DEAH_box_helicase_dom"/>
</dbReference>
<keyword evidence="1" id="KW-0547">Nucleotide-binding</keyword>
<dbReference type="Pfam" id="PF00271">
    <property type="entry name" value="Helicase_C"/>
    <property type="match status" value="1"/>
</dbReference>
<dbReference type="EMBL" id="CP017812">
    <property type="protein sequence ID" value="AOZ72382.1"/>
    <property type="molecule type" value="Genomic_DNA"/>
</dbReference>
<keyword evidence="2" id="KW-0378">Hydrolase</keyword>
<dbReference type="InterPro" id="IPR021904">
    <property type="entry name" value="DUF3516"/>
</dbReference>
<gene>
    <name evidence="7" type="ORF">BK816_02950</name>
</gene>
<proteinExistence type="predicted"/>
<dbReference type="KEGG" id="avu:BK816_02950"/>
<dbReference type="InterPro" id="IPR050699">
    <property type="entry name" value="RNA-DNA_Helicase"/>
</dbReference>
<dbReference type="PROSITE" id="PS51194">
    <property type="entry name" value="HELICASE_CTER"/>
    <property type="match status" value="1"/>
</dbReference>
<evidence type="ECO:0000256" key="1">
    <source>
        <dbReference type="ARBA" id="ARBA00022741"/>
    </source>
</evidence>
<evidence type="ECO:0000256" key="2">
    <source>
        <dbReference type="ARBA" id="ARBA00022801"/>
    </source>
</evidence>
<dbReference type="RefSeq" id="WP_071163848.1">
    <property type="nucleotide sequence ID" value="NZ_CP017812.1"/>
</dbReference>
<dbReference type="CDD" id="cd17921">
    <property type="entry name" value="DEXHc_Ski2"/>
    <property type="match status" value="1"/>
</dbReference>
<dbReference type="PANTHER" id="PTHR12131">
    <property type="entry name" value="ATP-DEPENDENT RNA AND DNA HELICASE"/>
    <property type="match status" value="1"/>
</dbReference>
<dbReference type="GO" id="GO:0003676">
    <property type="term" value="F:nucleic acid binding"/>
    <property type="evidence" value="ECO:0007669"/>
    <property type="project" value="InterPro"/>
</dbReference>
<evidence type="ECO:0000256" key="4">
    <source>
        <dbReference type="ARBA" id="ARBA00022840"/>
    </source>
</evidence>
<dbReference type="GO" id="GO:0016787">
    <property type="term" value="F:hydrolase activity"/>
    <property type="evidence" value="ECO:0007669"/>
    <property type="project" value="UniProtKB-KW"/>
</dbReference>
<organism evidence="7 8">
    <name type="scientific">Boudabousia tangfeifanii</name>
    <dbReference type="NCBI Taxonomy" id="1912795"/>
    <lineage>
        <taxon>Bacteria</taxon>
        <taxon>Bacillati</taxon>
        <taxon>Actinomycetota</taxon>
        <taxon>Actinomycetes</taxon>
        <taxon>Actinomycetales</taxon>
        <taxon>Actinomycetaceae</taxon>
        <taxon>Boudabousia</taxon>
    </lineage>
</organism>
<dbReference type="Proteomes" id="UP000176288">
    <property type="component" value="Chromosome"/>
</dbReference>
<keyword evidence="8" id="KW-1185">Reference proteome</keyword>
<feature type="domain" description="Helicase ATP-binding" evidence="5">
    <location>
        <begin position="49"/>
        <end position="205"/>
    </location>
</feature>
<dbReference type="Pfam" id="PF00270">
    <property type="entry name" value="DEAD"/>
    <property type="match status" value="1"/>
</dbReference>
<dbReference type="InterPro" id="IPR014001">
    <property type="entry name" value="Helicase_ATP-bd"/>
</dbReference>
<dbReference type="SMART" id="SM00487">
    <property type="entry name" value="DEXDc"/>
    <property type="match status" value="1"/>
</dbReference>
<dbReference type="PROSITE" id="PS51192">
    <property type="entry name" value="HELICASE_ATP_BIND_1"/>
    <property type="match status" value="1"/>
</dbReference>
<dbReference type="GO" id="GO:0005524">
    <property type="term" value="F:ATP binding"/>
    <property type="evidence" value="ECO:0007669"/>
    <property type="project" value="UniProtKB-KW"/>
</dbReference>
<dbReference type="PANTHER" id="PTHR12131:SF1">
    <property type="entry name" value="ATP-DEPENDENT RNA HELICASE SUPV3L1, MITOCHONDRIAL-RELATED"/>
    <property type="match status" value="1"/>
</dbReference>
<sequence>MQQSASLNLLLDDLEDQGRINDPTEVFSAFTEWAEAGGRPLYPHQAESALEIFSDNHVIATTPTGSGKSLIALAGHLHALAKGERSYYTAPLKALVSEKFFDLVGYFGAENVGMVTGDVSVNAEAPIICATAEILANQALREGNDLDVGCVIMDEFHYYGDPQRGVAWQIPLLELPQAQMVLLSATLGDVSFFVKDLTTRTNRDVAVISDAKRPVPLEMSYTLEATDELIKRLLSEDRYPIYLVHFSQKEALSAANNLLSTPLLNKEQKEAIANELATVKFAPGFGKILNKLLRHGIGIHHAGMLPRYRRLVERLTQQGLLAVVCGTDTLGVGINVPIRTVVFTALTKFDGRRERHLQAREFHQIAGRAGRAGFDTVGYVYAQAPADKIEAHKREQKAEANGKKAKKTVKSNKTDNRVSWTEATFERLCQAEPEKLVSRFTFTHSMFLSVLERKGDPEAHLLKLATDNHDQWHGNNPHLRTLGQIYQSLLTAEVIDYHHEQRNEGAIIDIEVSNDKDEKYPLRFARDIPADFALNQPLSPFALAAMDLLNPDDPSFSLDVISIIEATLEDPRPLLYAQQNEARSTAINEMKAAGWDYDQRMAALEEITWPKPLEDLLDPAFSMFAKANPWVSDEELKPKSVVRYLVENAMTFSELIAHYQIPGAEGVILRYLTDAYRACRQVIPPEYSTDEVQRIVDWLGQLVRSVDSSLLDEWDALASGTAPSTSESADENQELAFGANENGEVPFSANPHKFGKEIRNLLFDLITKMSADRVEKLGDLAIAGWSDDDWDLVLGRYFQDHEEIIIDQEARSATYFEWQRKLETADLLKLWSDLEGIQVGNYELAIQTIVDEDGDYDWAIWALIDREASNEQQRVVVSKLKVATR</sequence>
<reference evidence="7 8" key="1">
    <citation type="submission" date="2016-10" db="EMBL/GenBank/DDBJ databases">
        <title>Actinomyces aegypiusis sp. nov., isolated from the Aegypius monachus in Qinghai Tibet Plateau China.</title>
        <authorList>
            <person name="Wang Y."/>
        </authorList>
    </citation>
    <scope>NUCLEOTIDE SEQUENCE [LARGE SCALE GENOMIC DNA]</scope>
    <source>
        <strain evidence="7 8">VUL4_3</strain>
    </source>
</reference>
<dbReference type="GO" id="GO:0004386">
    <property type="term" value="F:helicase activity"/>
    <property type="evidence" value="ECO:0007669"/>
    <property type="project" value="UniProtKB-KW"/>
</dbReference>
<accession>A0A1D9MJB7</accession>
<dbReference type="SMART" id="SM00490">
    <property type="entry name" value="HELICc"/>
    <property type="match status" value="1"/>
</dbReference>
<dbReference type="InterPro" id="IPR001650">
    <property type="entry name" value="Helicase_C-like"/>
</dbReference>
<dbReference type="SUPFAM" id="SSF52540">
    <property type="entry name" value="P-loop containing nucleoside triphosphate hydrolases"/>
    <property type="match status" value="1"/>
</dbReference>
<dbReference type="InterPro" id="IPR027417">
    <property type="entry name" value="P-loop_NTPase"/>
</dbReference>
<dbReference type="STRING" id="1912795.BK816_02950"/>
<keyword evidence="3 7" id="KW-0347">Helicase</keyword>
<dbReference type="Gene3D" id="3.40.50.300">
    <property type="entry name" value="P-loop containing nucleotide triphosphate hydrolases"/>
    <property type="match status" value="2"/>
</dbReference>
<dbReference type="OrthoDB" id="3229913at2"/>
<dbReference type="AlphaFoldDB" id="A0A1D9MJB7"/>
<evidence type="ECO:0000259" key="6">
    <source>
        <dbReference type="PROSITE" id="PS51194"/>
    </source>
</evidence>
<name>A0A1D9MJB7_9ACTO</name>
<keyword evidence="4" id="KW-0067">ATP-binding</keyword>
<feature type="domain" description="Helicase C-terminal" evidence="6">
    <location>
        <begin position="259"/>
        <end position="417"/>
    </location>
</feature>
<evidence type="ECO:0000259" key="5">
    <source>
        <dbReference type="PROSITE" id="PS51192"/>
    </source>
</evidence>
<evidence type="ECO:0000313" key="8">
    <source>
        <dbReference type="Proteomes" id="UP000176288"/>
    </source>
</evidence>